<name>A0A0H2X946_XANC8</name>
<evidence type="ECO:0000313" key="1">
    <source>
        <dbReference type="EMBL" id="AAY49182.1"/>
    </source>
</evidence>
<dbReference type="HOGENOM" id="CLU_120040_0_0_6"/>
<dbReference type="InterPro" id="IPR021096">
    <property type="entry name" value="Vibrio_phage_VSK_Orf152"/>
</dbReference>
<proteinExistence type="predicted"/>
<organism evidence="1 2">
    <name type="scientific">Xanthomonas campestris pv. campestris (strain 8004)</name>
    <dbReference type="NCBI Taxonomy" id="314565"/>
    <lineage>
        <taxon>Bacteria</taxon>
        <taxon>Pseudomonadati</taxon>
        <taxon>Pseudomonadota</taxon>
        <taxon>Gammaproteobacteria</taxon>
        <taxon>Lysobacterales</taxon>
        <taxon>Lysobacteraceae</taxon>
        <taxon>Xanthomonas</taxon>
    </lineage>
</organism>
<reference evidence="1 2" key="1">
    <citation type="journal article" date="2005" name="Genome Res.">
        <title>Comparative and functional genomic analyses of the pathogenicity of phytopathogen Xanthomonas campestris pv. campestris.</title>
        <authorList>
            <person name="Qian W."/>
            <person name="Jia Y."/>
            <person name="Ren S.X."/>
            <person name="He Y.Q."/>
            <person name="Feng J.X."/>
            <person name="Lu L.F."/>
            <person name="Sun Q."/>
            <person name="Ying G."/>
            <person name="Tang D.J."/>
            <person name="Tang H."/>
            <person name="Wu W."/>
            <person name="Hao P."/>
            <person name="Wang L."/>
            <person name="Jiang B.L."/>
            <person name="Zeng S."/>
            <person name="Gu W.Y."/>
            <person name="Lu G."/>
            <person name="Rong L."/>
            <person name="Tian Y."/>
            <person name="Yao Z."/>
            <person name="Fu G."/>
            <person name="Chen B."/>
            <person name="Fang R."/>
            <person name="Qiang B."/>
            <person name="Chen Z."/>
            <person name="Zhao G.P."/>
            <person name="Tang J.L."/>
            <person name="He C."/>
        </authorList>
    </citation>
    <scope>NUCLEOTIDE SEQUENCE [LARGE SCALE GENOMIC DNA]</scope>
    <source>
        <strain evidence="1 2">8004</strain>
    </source>
</reference>
<gene>
    <name evidence="1" type="ordered locus">XC_2125</name>
</gene>
<dbReference type="EMBL" id="CP000050">
    <property type="protein sequence ID" value="AAY49182.1"/>
    <property type="molecule type" value="Genomic_DNA"/>
</dbReference>
<sequence length="196" mass="20951">MYSFHCPLCQEKPVMDHVNNLLDTVRKSCAIPSDNMLSKKIGVTRALISGWRVGRYPVPDARIAELCAMANLDGGEWMAKIHAEAAASPAEKALWRSVLDRLSAAAAVVALVVLAVHTGAHEAAVVAFSPLVMTDPLYIMRNGVSVGTIANSFGLPLDQVLPAKPLPSQNGTRSISNTTYNLTAVHLAARLAIGWL</sequence>
<evidence type="ECO:0000313" key="2">
    <source>
        <dbReference type="Proteomes" id="UP000000420"/>
    </source>
</evidence>
<dbReference type="Pfam" id="PF12472">
    <property type="entry name" value="DUF3693"/>
    <property type="match status" value="1"/>
</dbReference>
<accession>A0A0H2X946</accession>
<protein>
    <submittedName>
        <fullName evidence="1">18.2K protein</fullName>
    </submittedName>
</protein>
<dbReference type="KEGG" id="xcb:XC_2125"/>
<dbReference type="Proteomes" id="UP000000420">
    <property type="component" value="Chromosome"/>
</dbReference>
<dbReference type="AlphaFoldDB" id="A0A0H2X946"/>